<comment type="caution">
    <text evidence="1">The sequence shown here is derived from an EMBL/GenBank/DDBJ whole genome shotgun (WGS) entry which is preliminary data.</text>
</comment>
<reference evidence="1 2" key="1">
    <citation type="submission" date="2020-03" db="EMBL/GenBank/DDBJ databases">
        <title>Genome sequence of strain Massilia sp. TW-1.</title>
        <authorList>
            <person name="Chaudhary D.K."/>
        </authorList>
    </citation>
    <scope>NUCLEOTIDE SEQUENCE [LARGE SCALE GENOMIC DNA]</scope>
    <source>
        <strain evidence="1 2">TW-1</strain>
    </source>
</reference>
<name>A0ABX0PME4_9BURK</name>
<protein>
    <submittedName>
        <fullName evidence="1">Uncharacterized protein</fullName>
    </submittedName>
</protein>
<evidence type="ECO:0000313" key="2">
    <source>
        <dbReference type="Proteomes" id="UP000716322"/>
    </source>
</evidence>
<dbReference type="EMBL" id="JAAQOM010000024">
    <property type="protein sequence ID" value="NIA57594.1"/>
    <property type="molecule type" value="Genomic_DNA"/>
</dbReference>
<dbReference type="RefSeq" id="WP_208296411.1">
    <property type="nucleotide sequence ID" value="NZ_JAAQOM010000024.1"/>
</dbReference>
<evidence type="ECO:0000313" key="1">
    <source>
        <dbReference type="EMBL" id="NIA57594.1"/>
    </source>
</evidence>
<keyword evidence="2" id="KW-1185">Reference proteome</keyword>
<dbReference type="Proteomes" id="UP000716322">
    <property type="component" value="Unassembled WGS sequence"/>
</dbReference>
<gene>
    <name evidence="1" type="ORF">HAV22_28615</name>
</gene>
<sequence>MLVTAPNFRYSDQLIAVNDQPELLARDFFVHLSNVTPQYTGQFRGYWGQLTDARDGTDGVLWLNSGGRAEMSFCLPLEHKQEIMERFRLDEEEDFSGSYILVLGTLQVSRNGKMFCVIDDPAVVSLR</sequence>
<accession>A0ABX0PME4</accession>
<proteinExistence type="predicted"/>
<organism evidence="1 2">
    <name type="scientific">Telluria antibiotica</name>
    <dbReference type="NCBI Taxonomy" id="2717319"/>
    <lineage>
        <taxon>Bacteria</taxon>
        <taxon>Pseudomonadati</taxon>
        <taxon>Pseudomonadota</taxon>
        <taxon>Betaproteobacteria</taxon>
        <taxon>Burkholderiales</taxon>
        <taxon>Oxalobacteraceae</taxon>
        <taxon>Telluria group</taxon>
        <taxon>Telluria</taxon>
    </lineage>
</organism>